<comment type="caution">
    <text evidence="1">The sequence shown here is derived from an EMBL/GenBank/DDBJ whole genome shotgun (WGS) entry which is preliminary data.</text>
</comment>
<evidence type="ECO:0000313" key="1">
    <source>
        <dbReference type="EMBL" id="GFK92210.1"/>
    </source>
</evidence>
<reference evidence="1 2" key="1">
    <citation type="submission" date="2020-04" db="EMBL/GenBank/DDBJ databases">
        <authorList>
            <consortium name="Desulfovibrio sp. FSS-1 genome sequencing consortium"/>
            <person name="Shimoshige H."/>
            <person name="Kobayashi H."/>
            <person name="Maekawa T."/>
        </authorList>
    </citation>
    <scope>NUCLEOTIDE SEQUENCE [LARGE SCALE GENOMIC DNA]</scope>
    <source>
        <strain evidence="1 2">SIID29052-01</strain>
    </source>
</reference>
<sequence>MPSLFDPLRALRERFYAIPTIGRDGGLFLRFDGPVLPHQRQEAMALVREHDALLRLQVANK</sequence>
<dbReference type="EMBL" id="BLTE01000001">
    <property type="protein sequence ID" value="GFK92210.1"/>
    <property type="molecule type" value="Genomic_DNA"/>
</dbReference>
<organism evidence="1 2">
    <name type="scientific">Fundidesulfovibrio magnetotacticus</name>
    <dbReference type="NCBI Taxonomy" id="2730080"/>
    <lineage>
        <taxon>Bacteria</taxon>
        <taxon>Pseudomonadati</taxon>
        <taxon>Thermodesulfobacteriota</taxon>
        <taxon>Desulfovibrionia</taxon>
        <taxon>Desulfovibrionales</taxon>
        <taxon>Desulfovibrionaceae</taxon>
        <taxon>Fundidesulfovibrio</taxon>
    </lineage>
</organism>
<keyword evidence="2" id="KW-1185">Reference proteome</keyword>
<evidence type="ECO:0000313" key="2">
    <source>
        <dbReference type="Proteomes" id="UP000494245"/>
    </source>
</evidence>
<gene>
    <name evidence="1" type="ORF">NNJEOMEG_00032</name>
</gene>
<reference evidence="1 2" key="2">
    <citation type="submission" date="2020-05" db="EMBL/GenBank/DDBJ databases">
        <title>Draft genome sequence of Desulfovibrio sp. strainFSS-1.</title>
        <authorList>
            <person name="Shimoshige H."/>
            <person name="Kobayashi H."/>
            <person name="Maekawa T."/>
        </authorList>
    </citation>
    <scope>NUCLEOTIDE SEQUENCE [LARGE SCALE GENOMIC DNA]</scope>
    <source>
        <strain evidence="1 2">SIID29052-01</strain>
    </source>
</reference>
<proteinExistence type="predicted"/>
<dbReference type="Proteomes" id="UP000494245">
    <property type="component" value="Unassembled WGS sequence"/>
</dbReference>
<dbReference type="AlphaFoldDB" id="A0A6V8LMI0"/>
<accession>A0A6V8LMI0</accession>
<evidence type="ECO:0008006" key="3">
    <source>
        <dbReference type="Google" id="ProtNLM"/>
    </source>
</evidence>
<protein>
    <recommendedName>
        <fullName evidence="3">TubC N-terminal docking domain-containing protein</fullName>
    </recommendedName>
</protein>
<dbReference type="RefSeq" id="WP_173080138.1">
    <property type="nucleotide sequence ID" value="NZ_BLTE01000001.1"/>
</dbReference>
<name>A0A6V8LMI0_9BACT</name>